<organism evidence="2 3">
    <name type="scientific">Stephania cephalantha</name>
    <dbReference type="NCBI Taxonomy" id="152367"/>
    <lineage>
        <taxon>Eukaryota</taxon>
        <taxon>Viridiplantae</taxon>
        <taxon>Streptophyta</taxon>
        <taxon>Embryophyta</taxon>
        <taxon>Tracheophyta</taxon>
        <taxon>Spermatophyta</taxon>
        <taxon>Magnoliopsida</taxon>
        <taxon>Ranunculales</taxon>
        <taxon>Menispermaceae</taxon>
        <taxon>Menispermoideae</taxon>
        <taxon>Cissampelideae</taxon>
        <taxon>Stephania</taxon>
    </lineage>
</organism>
<proteinExistence type="predicted"/>
<sequence length="191" mass="20422">MGFGVVGKHEIDVVKRRAQTQIFCIRRRTGSSGGEPAAADHRHGRLFLSDAEAADGVAASAVATTAPDAAASSRDSDDAGRERGWWRDRRWRTASAEVSSGGDRTSGSVAVQRELMAGDVDAGEELDGRQRRGSNDAGSGIARQLGRRARVERAGRIGSDGVRERRRRAAGSSVGEQPSTAPARQRRTTRE</sequence>
<feature type="compositionally biased region" description="Polar residues" evidence="1">
    <location>
        <begin position="96"/>
        <end position="109"/>
    </location>
</feature>
<dbReference type="Proteomes" id="UP001419268">
    <property type="component" value="Unassembled WGS sequence"/>
</dbReference>
<comment type="caution">
    <text evidence="2">The sequence shown here is derived from an EMBL/GenBank/DDBJ whole genome shotgun (WGS) entry which is preliminary data.</text>
</comment>
<gene>
    <name evidence="2" type="ORF">Scep_018935</name>
</gene>
<reference evidence="2 3" key="1">
    <citation type="submission" date="2024-01" db="EMBL/GenBank/DDBJ databases">
        <title>Genome assemblies of Stephania.</title>
        <authorList>
            <person name="Yang L."/>
        </authorList>
    </citation>
    <scope>NUCLEOTIDE SEQUENCE [LARGE SCALE GENOMIC DNA]</scope>
    <source>
        <strain evidence="2">JXDWG</strain>
        <tissue evidence="2">Leaf</tissue>
    </source>
</reference>
<feature type="compositionally biased region" description="Low complexity" evidence="1">
    <location>
        <begin position="63"/>
        <end position="73"/>
    </location>
</feature>
<name>A0AAP0NPB9_9MAGN</name>
<evidence type="ECO:0000256" key="1">
    <source>
        <dbReference type="SAM" id="MobiDB-lite"/>
    </source>
</evidence>
<dbReference type="AlphaFoldDB" id="A0AAP0NPB9"/>
<protein>
    <submittedName>
        <fullName evidence="2">Uncharacterized protein</fullName>
    </submittedName>
</protein>
<feature type="compositionally biased region" description="Basic and acidic residues" evidence="1">
    <location>
        <begin position="74"/>
        <end position="88"/>
    </location>
</feature>
<feature type="region of interest" description="Disordered" evidence="1">
    <location>
        <begin position="63"/>
        <end position="191"/>
    </location>
</feature>
<evidence type="ECO:0000313" key="2">
    <source>
        <dbReference type="EMBL" id="KAK9111416.1"/>
    </source>
</evidence>
<keyword evidence="3" id="KW-1185">Reference proteome</keyword>
<evidence type="ECO:0000313" key="3">
    <source>
        <dbReference type="Proteomes" id="UP001419268"/>
    </source>
</evidence>
<accession>A0AAP0NPB9</accession>
<dbReference type="EMBL" id="JBBNAG010000008">
    <property type="protein sequence ID" value="KAK9111416.1"/>
    <property type="molecule type" value="Genomic_DNA"/>
</dbReference>